<proteinExistence type="predicted"/>
<evidence type="ECO:0000313" key="1">
    <source>
        <dbReference type="EMBL" id="NHO54619.1"/>
    </source>
</evidence>
<dbReference type="Gene3D" id="3.30.70.1520">
    <property type="entry name" value="Heterotetrameric sarcosine oxidase"/>
    <property type="match status" value="1"/>
</dbReference>
<protein>
    <submittedName>
        <fullName evidence="1">Sarcosine oxidase gamma subunit</fullName>
    </submittedName>
</protein>
<accession>A0A967B957</accession>
<dbReference type="Gene3D" id="3.30.1360.120">
    <property type="entry name" value="Probable tRNA modification gtpase trme, domain 1"/>
    <property type="match status" value="1"/>
</dbReference>
<comment type="caution">
    <text evidence="1">The sequence shown here is derived from an EMBL/GenBank/DDBJ whole genome shotgun (WGS) entry which is preliminary data.</text>
</comment>
<sequence>MSDALTVSRPGFTATPVRGGRRFSLQGRATTLNGTAKALGLAEVPAMLGTAQAGKCTLLRLAPQELLILTDDAGLPGKVTDYLATVPHSLVEVSDRQVGWTLVGERLHDTLAALSPLDMRARSFPVGCATRTLFGKADGMVWRTSEDTFHLEVWRSFAPYIVAMLDAAALDAAW</sequence>
<dbReference type="SUPFAM" id="SSF103025">
    <property type="entry name" value="Folate-binding domain"/>
    <property type="match status" value="1"/>
</dbReference>
<evidence type="ECO:0000313" key="2">
    <source>
        <dbReference type="Proteomes" id="UP000597459"/>
    </source>
</evidence>
<dbReference type="Pfam" id="PF04268">
    <property type="entry name" value="SoxG"/>
    <property type="match status" value="1"/>
</dbReference>
<reference evidence="1" key="1">
    <citation type="submission" date="2019-11" db="EMBL/GenBank/DDBJ databases">
        <title>Description of new Acetobacter species.</title>
        <authorList>
            <person name="Cleenwerck I."/>
            <person name="Sombolestani A.S."/>
        </authorList>
    </citation>
    <scope>NUCLEOTIDE SEQUENCE</scope>
    <source>
        <strain evidence="1">LMG 1626</strain>
    </source>
</reference>
<organism evidence="1 2">
    <name type="scientific">Acetobacter estunensis</name>
    <dbReference type="NCBI Taxonomy" id="104097"/>
    <lineage>
        <taxon>Bacteria</taxon>
        <taxon>Pseudomonadati</taxon>
        <taxon>Pseudomonadota</taxon>
        <taxon>Alphaproteobacteria</taxon>
        <taxon>Acetobacterales</taxon>
        <taxon>Acetobacteraceae</taxon>
        <taxon>Acetobacter</taxon>
    </lineage>
</organism>
<dbReference type="InterPro" id="IPR007375">
    <property type="entry name" value="SoxG"/>
</dbReference>
<dbReference type="RefSeq" id="WP_166316993.1">
    <property type="nucleotide sequence ID" value="NZ_WOTH01000027.1"/>
</dbReference>
<gene>
    <name evidence="1" type="ORF">GOB87_11790</name>
</gene>
<name>A0A967B957_9PROT</name>
<dbReference type="AlphaFoldDB" id="A0A967B957"/>
<keyword evidence="2" id="KW-1185">Reference proteome</keyword>
<dbReference type="InterPro" id="IPR027266">
    <property type="entry name" value="TrmE/GcvT-like"/>
</dbReference>
<dbReference type="Proteomes" id="UP000597459">
    <property type="component" value="Unassembled WGS sequence"/>
</dbReference>
<dbReference type="EMBL" id="WOTH01000027">
    <property type="protein sequence ID" value="NHO54619.1"/>
    <property type="molecule type" value="Genomic_DNA"/>
</dbReference>